<dbReference type="Pfam" id="PF00583">
    <property type="entry name" value="Acetyltransf_1"/>
    <property type="match status" value="1"/>
</dbReference>
<dbReference type="InterPro" id="IPR050832">
    <property type="entry name" value="Bact_Acetyltransf"/>
</dbReference>
<sequence length="172" mass="19694">MIRLAEEKDIKAVGLLYDSVLDWEAAHTNYTNWQKGMYPTERTAAEAWKTGTLYVAEEEGNICGAVILNHIQPFEYGKISWKYPAEESRAFVIHTLAIHPAYRGRGLAREMVRFAEELARKKECLVVRLDTYVGNGPAMELYQSMGYALSGRTDFLFQGFLPEELYCLEKKL</sequence>
<dbReference type="InterPro" id="IPR000182">
    <property type="entry name" value="GNAT_dom"/>
</dbReference>
<dbReference type="PANTHER" id="PTHR43877:SF1">
    <property type="entry name" value="ACETYLTRANSFERASE"/>
    <property type="match status" value="1"/>
</dbReference>
<dbReference type="CDD" id="cd04301">
    <property type="entry name" value="NAT_SF"/>
    <property type="match status" value="1"/>
</dbReference>
<name>A0ABS2G980_9FIRM</name>
<dbReference type="EMBL" id="JACSNV010000003">
    <property type="protein sequence ID" value="MBM6877118.1"/>
    <property type="molecule type" value="Genomic_DNA"/>
</dbReference>
<dbReference type="RefSeq" id="WP_205133032.1">
    <property type="nucleotide sequence ID" value="NZ_JACSNT010000003.1"/>
</dbReference>
<reference evidence="4 5" key="1">
    <citation type="journal article" date="2021" name="Sci. Rep.">
        <title>The distribution of antibiotic resistance genes in chicken gut microbiota commensals.</title>
        <authorList>
            <person name="Juricova H."/>
            <person name="Matiasovicova J."/>
            <person name="Kubasova T."/>
            <person name="Cejkova D."/>
            <person name="Rychlik I."/>
        </authorList>
    </citation>
    <scope>NUCLEOTIDE SEQUENCE [LARGE SCALE GENOMIC DNA]</scope>
    <source>
        <strain evidence="4 5">An431b</strain>
    </source>
</reference>
<dbReference type="InterPro" id="IPR016181">
    <property type="entry name" value="Acyl_CoA_acyltransferase"/>
</dbReference>
<proteinExistence type="predicted"/>
<keyword evidence="2" id="KW-0012">Acyltransferase</keyword>
<evidence type="ECO:0000313" key="4">
    <source>
        <dbReference type="EMBL" id="MBM6877118.1"/>
    </source>
</evidence>
<comment type="caution">
    <text evidence="4">The sequence shown here is derived from an EMBL/GenBank/DDBJ whole genome shotgun (WGS) entry which is preliminary data.</text>
</comment>
<organism evidence="4 5">
    <name type="scientific">Anaerotignum lactatifermentans</name>
    <dbReference type="NCBI Taxonomy" id="160404"/>
    <lineage>
        <taxon>Bacteria</taxon>
        <taxon>Bacillati</taxon>
        <taxon>Bacillota</taxon>
        <taxon>Clostridia</taxon>
        <taxon>Lachnospirales</taxon>
        <taxon>Anaerotignaceae</taxon>
        <taxon>Anaerotignum</taxon>
    </lineage>
</organism>
<dbReference type="SUPFAM" id="SSF55729">
    <property type="entry name" value="Acyl-CoA N-acyltransferases (Nat)"/>
    <property type="match status" value="1"/>
</dbReference>
<evidence type="ECO:0000256" key="1">
    <source>
        <dbReference type="ARBA" id="ARBA00022679"/>
    </source>
</evidence>
<dbReference type="Gene3D" id="3.40.630.30">
    <property type="match status" value="1"/>
</dbReference>
<evidence type="ECO:0000313" key="5">
    <source>
        <dbReference type="Proteomes" id="UP000729290"/>
    </source>
</evidence>
<dbReference type="PROSITE" id="PS51186">
    <property type="entry name" value="GNAT"/>
    <property type="match status" value="1"/>
</dbReference>
<protein>
    <submittedName>
        <fullName evidence="4">GNAT family N-acetyltransferase</fullName>
    </submittedName>
</protein>
<accession>A0ABS2G980</accession>
<keyword evidence="5" id="KW-1185">Reference proteome</keyword>
<dbReference type="PANTHER" id="PTHR43877">
    <property type="entry name" value="AMINOALKYLPHOSPHONATE N-ACETYLTRANSFERASE-RELATED-RELATED"/>
    <property type="match status" value="1"/>
</dbReference>
<evidence type="ECO:0000259" key="3">
    <source>
        <dbReference type="PROSITE" id="PS51186"/>
    </source>
</evidence>
<feature type="domain" description="N-acetyltransferase" evidence="3">
    <location>
        <begin position="1"/>
        <end position="172"/>
    </location>
</feature>
<dbReference type="Proteomes" id="UP000729290">
    <property type="component" value="Unassembled WGS sequence"/>
</dbReference>
<keyword evidence="1" id="KW-0808">Transferase</keyword>
<gene>
    <name evidence="4" type="ORF">H9X83_02950</name>
</gene>
<evidence type="ECO:0000256" key="2">
    <source>
        <dbReference type="ARBA" id="ARBA00023315"/>
    </source>
</evidence>